<reference evidence="1" key="1">
    <citation type="journal article" date="2023" name="Mol. Phylogenet. Evol.">
        <title>Genome-scale phylogeny and comparative genomics of the fungal order Sordariales.</title>
        <authorList>
            <person name="Hensen N."/>
            <person name="Bonometti L."/>
            <person name="Westerberg I."/>
            <person name="Brannstrom I.O."/>
            <person name="Guillou S."/>
            <person name="Cros-Aarteil S."/>
            <person name="Calhoun S."/>
            <person name="Haridas S."/>
            <person name="Kuo A."/>
            <person name="Mondo S."/>
            <person name="Pangilinan J."/>
            <person name="Riley R."/>
            <person name="LaButti K."/>
            <person name="Andreopoulos B."/>
            <person name="Lipzen A."/>
            <person name="Chen C."/>
            <person name="Yan M."/>
            <person name="Daum C."/>
            <person name="Ng V."/>
            <person name="Clum A."/>
            <person name="Steindorff A."/>
            <person name="Ohm R.A."/>
            <person name="Martin F."/>
            <person name="Silar P."/>
            <person name="Natvig D.O."/>
            <person name="Lalanne C."/>
            <person name="Gautier V."/>
            <person name="Ament-Velasquez S.L."/>
            <person name="Kruys A."/>
            <person name="Hutchinson M.I."/>
            <person name="Powell A.J."/>
            <person name="Barry K."/>
            <person name="Miller A.N."/>
            <person name="Grigoriev I.V."/>
            <person name="Debuchy R."/>
            <person name="Gladieux P."/>
            <person name="Hiltunen Thoren M."/>
            <person name="Johannesson H."/>
        </authorList>
    </citation>
    <scope>NUCLEOTIDE SEQUENCE</scope>
    <source>
        <strain evidence="1">PSN293</strain>
    </source>
</reference>
<name>A0AAN7B133_9PEZI</name>
<dbReference type="Proteomes" id="UP001301769">
    <property type="component" value="Unassembled WGS sequence"/>
</dbReference>
<proteinExistence type="predicted"/>
<comment type="caution">
    <text evidence="1">The sequence shown here is derived from an EMBL/GenBank/DDBJ whole genome shotgun (WGS) entry which is preliminary data.</text>
</comment>
<feature type="non-terminal residue" evidence="1">
    <location>
        <position position="1"/>
    </location>
</feature>
<protein>
    <submittedName>
        <fullName evidence="1">Uncharacterized protein</fullName>
    </submittedName>
</protein>
<dbReference type="EMBL" id="MU858228">
    <property type="protein sequence ID" value="KAK4208791.1"/>
    <property type="molecule type" value="Genomic_DNA"/>
</dbReference>
<organism evidence="1 2">
    <name type="scientific">Rhypophila decipiens</name>
    <dbReference type="NCBI Taxonomy" id="261697"/>
    <lineage>
        <taxon>Eukaryota</taxon>
        <taxon>Fungi</taxon>
        <taxon>Dikarya</taxon>
        <taxon>Ascomycota</taxon>
        <taxon>Pezizomycotina</taxon>
        <taxon>Sordariomycetes</taxon>
        <taxon>Sordariomycetidae</taxon>
        <taxon>Sordariales</taxon>
        <taxon>Naviculisporaceae</taxon>
        <taxon>Rhypophila</taxon>
    </lineage>
</organism>
<evidence type="ECO:0000313" key="2">
    <source>
        <dbReference type="Proteomes" id="UP001301769"/>
    </source>
</evidence>
<keyword evidence="2" id="KW-1185">Reference proteome</keyword>
<evidence type="ECO:0000313" key="1">
    <source>
        <dbReference type="EMBL" id="KAK4208791.1"/>
    </source>
</evidence>
<accession>A0AAN7B133</accession>
<gene>
    <name evidence="1" type="ORF">QBC37DRAFT_295882</name>
</gene>
<reference evidence="1" key="2">
    <citation type="submission" date="2023-05" db="EMBL/GenBank/DDBJ databases">
        <authorList>
            <consortium name="Lawrence Berkeley National Laboratory"/>
            <person name="Steindorff A."/>
            <person name="Hensen N."/>
            <person name="Bonometti L."/>
            <person name="Westerberg I."/>
            <person name="Brannstrom I.O."/>
            <person name="Guillou S."/>
            <person name="Cros-Aarteil S."/>
            <person name="Calhoun S."/>
            <person name="Haridas S."/>
            <person name="Kuo A."/>
            <person name="Mondo S."/>
            <person name="Pangilinan J."/>
            <person name="Riley R."/>
            <person name="Labutti K."/>
            <person name="Andreopoulos B."/>
            <person name="Lipzen A."/>
            <person name="Chen C."/>
            <person name="Yanf M."/>
            <person name="Daum C."/>
            <person name="Ng V."/>
            <person name="Clum A."/>
            <person name="Ohm R."/>
            <person name="Martin F."/>
            <person name="Silar P."/>
            <person name="Natvig D."/>
            <person name="Lalanne C."/>
            <person name="Gautier V."/>
            <person name="Ament-Velasquez S.L."/>
            <person name="Kruys A."/>
            <person name="Hutchinson M.I."/>
            <person name="Powell A.J."/>
            <person name="Barry K."/>
            <person name="Miller A.N."/>
            <person name="Grigoriev I.V."/>
            <person name="Debuchy R."/>
            <person name="Gladieux P."/>
            <person name="Thoren M.H."/>
            <person name="Johannesson H."/>
        </authorList>
    </citation>
    <scope>NUCLEOTIDE SEQUENCE</scope>
    <source>
        <strain evidence="1">PSN293</strain>
    </source>
</reference>
<dbReference type="AlphaFoldDB" id="A0AAN7B133"/>
<sequence length="77" mass="9342">TMDQLQDDMRWWFSASNHDVKIVLLVKMHLQNKEIWIEKWQEVIPQGRDYGRDFRSRRKADELGVYPLVEPELGQRD</sequence>